<dbReference type="Proteomes" id="UP001381693">
    <property type="component" value="Unassembled WGS sequence"/>
</dbReference>
<dbReference type="InterPro" id="IPR001314">
    <property type="entry name" value="Peptidase_S1A"/>
</dbReference>
<organism evidence="4 5">
    <name type="scientific">Halocaridina rubra</name>
    <name type="common">Hawaiian red shrimp</name>
    <dbReference type="NCBI Taxonomy" id="373956"/>
    <lineage>
        <taxon>Eukaryota</taxon>
        <taxon>Metazoa</taxon>
        <taxon>Ecdysozoa</taxon>
        <taxon>Arthropoda</taxon>
        <taxon>Crustacea</taxon>
        <taxon>Multicrustacea</taxon>
        <taxon>Malacostraca</taxon>
        <taxon>Eumalacostraca</taxon>
        <taxon>Eucarida</taxon>
        <taxon>Decapoda</taxon>
        <taxon>Pleocyemata</taxon>
        <taxon>Caridea</taxon>
        <taxon>Atyoidea</taxon>
        <taxon>Atyidae</taxon>
        <taxon>Halocaridina</taxon>
    </lineage>
</organism>
<dbReference type="PANTHER" id="PTHR24258">
    <property type="entry name" value="SERINE PROTEASE-RELATED"/>
    <property type="match status" value="1"/>
</dbReference>
<dbReference type="FunFam" id="2.40.10.10:FF:000002">
    <property type="entry name" value="Transmembrane protease serine"/>
    <property type="match status" value="1"/>
</dbReference>
<evidence type="ECO:0000256" key="2">
    <source>
        <dbReference type="ARBA" id="ARBA00024195"/>
    </source>
</evidence>
<dbReference type="SMART" id="SM00020">
    <property type="entry name" value="Tryp_SPc"/>
    <property type="match status" value="1"/>
</dbReference>
<sequence>MVRLGEWDISGETEFYKHVEYRVSGLYIHHDYSRKNLNNDIAVIRLENLVDFASNPHITPVCLPSKQSDFTNYRCFATGWGRNTFVGSGKISHVLKAIEVPVLEKQRCQQILQNTRFGVNFVLPEGNICAGEENRDTCTGDGGGPLVCQGLDGNMQLAGLLSWGIGCGQQGIPGVYVKVSHYLDWINNITRE</sequence>
<evidence type="ECO:0000313" key="5">
    <source>
        <dbReference type="Proteomes" id="UP001381693"/>
    </source>
</evidence>
<evidence type="ECO:0000256" key="1">
    <source>
        <dbReference type="ARBA" id="ARBA00023157"/>
    </source>
</evidence>
<keyword evidence="5" id="KW-1185">Reference proteome</keyword>
<dbReference type="SUPFAM" id="SSF50494">
    <property type="entry name" value="Trypsin-like serine proteases"/>
    <property type="match status" value="1"/>
</dbReference>
<protein>
    <submittedName>
        <fullName evidence="4">CLIP domain-containing serine protease</fullName>
    </submittedName>
</protein>
<comment type="caution">
    <text evidence="4">The sequence shown here is derived from an EMBL/GenBank/DDBJ whole genome shotgun (WGS) entry which is preliminary data.</text>
</comment>
<gene>
    <name evidence="4" type="primary">CLIPA10_6</name>
    <name evidence="4" type="ORF">SK128_025458</name>
</gene>
<keyword evidence="4" id="KW-0645">Protease</keyword>
<dbReference type="Pfam" id="PF00089">
    <property type="entry name" value="Trypsin"/>
    <property type="match status" value="1"/>
</dbReference>
<name>A0AAN9A9Z3_HALRR</name>
<evidence type="ECO:0000313" key="4">
    <source>
        <dbReference type="EMBL" id="KAK7080093.1"/>
    </source>
</evidence>
<reference evidence="4 5" key="1">
    <citation type="submission" date="2023-11" db="EMBL/GenBank/DDBJ databases">
        <title>Halocaridina rubra genome assembly.</title>
        <authorList>
            <person name="Smith C."/>
        </authorList>
    </citation>
    <scope>NUCLEOTIDE SEQUENCE [LARGE SCALE GENOMIC DNA]</scope>
    <source>
        <strain evidence="4">EP-1</strain>
        <tissue evidence="4">Whole</tissue>
    </source>
</reference>
<dbReference type="InterPro" id="IPR043504">
    <property type="entry name" value="Peptidase_S1_PA_chymotrypsin"/>
</dbReference>
<proteinExistence type="inferred from homology"/>
<dbReference type="InterPro" id="IPR009003">
    <property type="entry name" value="Peptidase_S1_PA"/>
</dbReference>
<evidence type="ECO:0000259" key="3">
    <source>
        <dbReference type="PROSITE" id="PS50240"/>
    </source>
</evidence>
<dbReference type="AlphaFoldDB" id="A0AAN9A9Z3"/>
<dbReference type="PANTHER" id="PTHR24258:SF116">
    <property type="entry name" value="FI16631P1-RELATED"/>
    <property type="match status" value="1"/>
</dbReference>
<dbReference type="GO" id="GO:0006508">
    <property type="term" value="P:proteolysis"/>
    <property type="evidence" value="ECO:0007669"/>
    <property type="project" value="UniProtKB-KW"/>
</dbReference>
<keyword evidence="1" id="KW-1015">Disulfide bond</keyword>
<dbReference type="Gene3D" id="2.40.10.10">
    <property type="entry name" value="Trypsin-like serine proteases"/>
    <property type="match status" value="1"/>
</dbReference>
<dbReference type="CDD" id="cd00190">
    <property type="entry name" value="Tryp_SPc"/>
    <property type="match status" value="1"/>
</dbReference>
<keyword evidence="4" id="KW-0378">Hydrolase</keyword>
<dbReference type="PRINTS" id="PR00722">
    <property type="entry name" value="CHYMOTRYPSIN"/>
</dbReference>
<feature type="domain" description="Peptidase S1" evidence="3">
    <location>
        <begin position="1"/>
        <end position="191"/>
    </location>
</feature>
<comment type="similarity">
    <text evidence="2">Belongs to the peptidase S1 family. CLIP subfamily.</text>
</comment>
<dbReference type="EMBL" id="JAXCGZ010006136">
    <property type="protein sequence ID" value="KAK7080093.1"/>
    <property type="molecule type" value="Genomic_DNA"/>
</dbReference>
<dbReference type="GO" id="GO:0004252">
    <property type="term" value="F:serine-type endopeptidase activity"/>
    <property type="evidence" value="ECO:0007669"/>
    <property type="project" value="InterPro"/>
</dbReference>
<dbReference type="PROSITE" id="PS50240">
    <property type="entry name" value="TRYPSIN_DOM"/>
    <property type="match status" value="1"/>
</dbReference>
<dbReference type="InterPro" id="IPR001254">
    <property type="entry name" value="Trypsin_dom"/>
</dbReference>
<accession>A0AAN9A9Z3</accession>